<protein>
    <submittedName>
        <fullName evidence="2">Uncharacterized protein</fullName>
    </submittedName>
</protein>
<feature type="transmembrane region" description="Helical" evidence="1">
    <location>
        <begin position="195"/>
        <end position="216"/>
    </location>
</feature>
<evidence type="ECO:0000313" key="3">
    <source>
        <dbReference type="Proteomes" id="UP000076532"/>
    </source>
</evidence>
<proteinExistence type="predicted"/>
<dbReference type="EMBL" id="KV417484">
    <property type="protein sequence ID" value="KZP32740.1"/>
    <property type="molecule type" value="Genomic_DNA"/>
</dbReference>
<gene>
    <name evidence="2" type="ORF">FIBSPDRAFT_943741</name>
</gene>
<accession>A0A166VHN8</accession>
<keyword evidence="1" id="KW-1133">Transmembrane helix</keyword>
<organism evidence="2 3">
    <name type="scientific">Athelia psychrophila</name>
    <dbReference type="NCBI Taxonomy" id="1759441"/>
    <lineage>
        <taxon>Eukaryota</taxon>
        <taxon>Fungi</taxon>
        <taxon>Dikarya</taxon>
        <taxon>Basidiomycota</taxon>
        <taxon>Agaricomycotina</taxon>
        <taxon>Agaricomycetes</taxon>
        <taxon>Agaricomycetidae</taxon>
        <taxon>Atheliales</taxon>
        <taxon>Atheliaceae</taxon>
        <taxon>Athelia</taxon>
    </lineage>
</organism>
<name>A0A166VHN8_9AGAM</name>
<evidence type="ECO:0000313" key="2">
    <source>
        <dbReference type="EMBL" id="KZP32740.1"/>
    </source>
</evidence>
<dbReference type="AlphaFoldDB" id="A0A166VHN8"/>
<dbReference type="OrthoDB" id="3038990at2759"/>
<sequence length="239" mass="26042">MSSLCVLACAQQPAGTREEVLLSAYESIVVLPPASRSLSLHANITFLASPPSDASSVSSSLISVSSPILPIDTSSSHLFFSRVRAVFAHSRTIQALFSRLRLVIAVSPASRYPISPLSLLPNGAVFLNDTLVCVFISKRAYGNAIFTSRGAAFWERLKQLCNSAGLFRILMVLLRIGLLYYRLPIGFQITYTTHVVLGLPYAEFVGMIYVGLFSALACRVFRMVLLCETDDDGGMGWSH</sequence>
<keyword evidence="3" id="KW-1185">Reference proteome</keyword>
<reference evidence="2 3" key="1">
    <citation type="journal article" date="2016" name="Mol. Biol. Evol.">
        <title>Comparative Genomics of Early-Diverging Mushroom-Forming Fungi Provides Insights into the Origins of Lignocellulose Decay Capabilities.</title>
        <authorList>
            <person name="Nagy L.G."/>
            <person name="Riley R."/>
            <person name="Tritt A."/>
            <person name="Adam C."/>
            <person name="Daum C."/>
            <person name="Floudas D."/>
            <person name="Sun H."/>
            <person name="Yadav J.S."/>
            <person name="Pangilinan J."/>
            <person name="Larsson K.H."/>
            <person name="Matsuura K."/>
            <person name="Barry K."/>
            <person name="Labutti K."/>
            <person name="Kuo R."/>
            <person name="Ohm R.A."/>
            <person name="Bhattacharya S.S."/>
            <person name="Shirouzu T."/>
            <person name="Yoshinaga Y."/>
            <person name="Martin F.M."/>
            <person name="Grigoriev I.V."/>
            <person name="Hibbett D.S."/>
        </authorList>
    </citation>
    <scope>NUCLEOTIDE SEQUENCE [LARGE SCALE GENOMIC DNA]</scope>
    <source>
        <strain evidence="2 3">CBS 109695</strain>
    </source>
</reference>
<evidence type="ECO:0000256" key="1">
    <source>
        <dbReference type="SAM" id="Phobius"/>
    </source>
</evidence>
<keyword evidence="1" id="KW-0472">Membrane</keyword>
<keyword evidence="1" id="KW-0812">Transmembrane</keyword>
<feature type="transmembrane region" description="Helical" evidence="1">
    <location>
        <begin position="165"/>
        <end position="183"/>
    </location>
</feature>
<dbReference type="Proteomes" id="UP000076532">
    <property type="component" value="Unassembled WGS sequence"/>
</dbReference>